<dbReference type="RefSeq" id="WP_184067423.1">
    <property type="nucleotide sequence ID" value="NZ_JACHNZ010000014.1"/>
</dbReference>
<comment type="similarity">
    <text evidence="5">Belongs to the TIM14 family.</text>
</comment>
<sequence>MIVVLALAAGALGALWYAGALTPARLRWIGLAAAATLALRLLMTGQWLGALAVAGVTAWLALDRLPRRRSSDMSPQEAGRLLGLSPEAGAVEINAAWRRLITEAHPDKGGSAEASARINAARDTLLKHLRDTKR</sequence>
<comment type="caution">
    <text evidence="8">The sequence shown here is derived from an EMBL/GenBank/DDBJ whole genome shotgun (WGS) entry which is preliminary data.</text>
</comment>
<evidence type="ECO:0000259" key="7">
    <source>
        <dbReference type="PROSITE" id="PS50076"/>
    </source>
</evidence>
<dbReference type="Proteomes" id="UP000566324">
    <property type="component" value="Unassembled WGS sequence"/>
</dbReference>
<dbReference type="Gene3D" id="1.10.287.110">
    <property type="entry name" value="DnaJ domain"/>
    <property type="match status" value="1"/>
</dbReference>
<dbReference type="InterPro" id="IPR036869">
    <property type="entry name" value="J_dom_sf"/>
</dbReference>
<dbReference type="SMART" id="SM00271">
    <property type="entry name" value="DnaJ"/>
    <property type="match status" value="1"/>
</dbReference>
<keyword evidence="2 6" id="KW-0812">Transmembrane</keyword>
<keyword evidence="4 6" id="KW-0472">Membrane</keyword>
<evidence type="ECO:0000256" key="1">
    <source>
        <dbReference type="ARBA" id="ARBA00004167"/>
    </source>
</evidence>
<feature type="transmembrane region" description="Helical" evidence="6">
    <location>
        <begin position="44"/>
        <end position="62"/>
    </location>
</feature>
<dbReference type="InterPro" id="IPR001623">
    <property type="entry name" value="DnaJ_domain"/>
</dbReference>
<evidence type="ECO:0000256" key="5">
    <source>
        <dbReference type="ARBA" id="ARBA00038105"/>
    </source>
</evidence>
<gene>
    <name evidence="8" type="ORF">GGQ98_001516</name>
</gene>
<dbReference type="AlphaFoldDB" id="A0A7W7B0Q4"/>
<dbReference type="PANTHER" id="PTHR12763:SF28">
    <property type="entry name" value="GEO10507P1-RELATED"/>
    <property type="match status" value="1"/>
</dbReference>
<evidence type="ECO:0000313" key="9">
    <source>
        <dbReference type="Proteomes" id="UP000566324"/>
    </source>
</evidence>
<dbReference type="GO" id="GO:0016020">
    <property type="term" value="C:membrane"/>
    <property type="evidence" value="ECO:0007669"/>
    <property type="project" value="UniProtKB-SubCell"/>
</dbReference>
<name>A0A7W7B0Q4_9SPHN</name>
<dbReference type="PANTHER" id="PTHR12763">
    <property type="match status" value="1"/>
</dbReference>
<dbReference type="CDD" id="cd06257">
    <property type="entry name" value="DnaJ"/>
    <property type="match status" value="1"/>
</dbReference>
<feature type="domain" description="J" evidence="7">
    <location>
        <begin position="77"/>
        <end position="134"/>
    </location>
</feature>
<reference evidence="8 9" key="1">
    <citation type="submission" date="2020-08" db="EMBL/GenBank/DDBJ databases">
        <title>Genomic Encyclopedia of Type Strains, Phase IV (KMG-IV): sequencing the most valuable type-strain genomes for metagenomic binning, comparative biology and taxonomic classification.</title>
        <authorList>
            <person name="Goeker M."/>
        </authorList>
    </citation>
    <scope>NUCLEOTIDE SEQUENCE [LARGE SCALE GENOMIC DNA]</scope>
    <source>
        <strain evidence="8 9">DSM 17328</strain>
    </source>
</reference>
<dbReference type="SUPFAM" id="SSF46565">
    <property type="entry name" value="Chaperone J-domain"/>
    <property type="match status" value="1"/>
</dbReference>
<comment type="subcellular location">
    <subcellularLocation>
        <location evidence="1">Membrane</location>
        <topology evidence="1">Single-pass membrane protein</topology>
    </subcellularLocation>
</comment>
<protein>
    <recommendedName>
        <fullName evidence="7">J domain-containing protein</fullName>
    </recommendedName>
</protein>
<accession>A0A7W7B0Q4</accession>
<evidence type="ECO:0000256" key="3">
    <source>
        <dbReference type="ARBA" id="ARBA00022989"/>
    </source>
</evidence>
<evidence type="ECO:0000256" key="6">
    <source>
        <dbReference type="SAM" id="Phobius"/>
    </source>
</evidence>
<dbReference type="PROSITE" id="PS50076">
    <property type="entry name" value="DNAJ_2"/>
    <property type="match status" value="1"/>
</dbReference>
<keyword evidence="3 6" id="KW-1133">Transmembrane helix</keyword>
<dbReference type="EMBL" id="JACHNZ010000014">
    <property type="protein sequence ID" value="MBB4631900.1"/>
    <property type="molecule type" value="Genomic_DNA"/>
</dbReference>
<keyword evidence="9" id="KW-1185">Reference proteome</keyword>
<evidence type="ECO:0000256" key="2">
    <source>
        <dbReference type="ARBA" id="ARBA00022692"/>
    </source>
</evidence>
<evidence type="ECO:0000313" key="8">
    <source>
        <dbReference type="EMBL" id="MBB4631900.1"/>
    </source>
</evidence>
<evidence type="ECO:0000256" key="4">
    <source>
        <dbReference type="ARBA" id="ARBA00023136"/>
    </source>
</evidence>
<organism evidence="8 9">
    <name type="scientific">Sphingosinicella soli</name>
    <dbReference type="NCBI Taxonomy" id="333708"/>
    <lineage>
        <taxon>Bacteria</taxon>
        <taxon>Pseudomonadati</taxon>
        <taxon>Pseudomonadota</taxon>
        <taxon>Alphaproteobacteria</taxon>
        <taxon>Sphingomonadales</taxon>
        <taxon>Sphingosinicellaceae</taxon>
        <taxon>Sphingosinicella</taxon>
    </lineage>
</organism>
<proteinExistence type="inferred from homology"/>